<sequence>MNKLSSNFQGHEAWVVGRVMSMEKINREAMYWGMMMQIRWMMRRRHDGKGEPSLEIRKGKAKAYEEALDYGSLTDRKLKREQTLGWCFTIQGGGWRTAPPKALKILCWYCRGLRNLTTVRDLKQLIVQNPLIIFLKETNARSREMERVALLSKYEAKITIKNFSNHHINSLVSIDGKDCFRFTSFYGFAYLNYRDRSWELLRRV</sequence>
<gene>
    <name evidence="1" type="ORF">Golax_017169</name>
</gene>
<dbReference type="InterPro" id="IPR036691">
    <property type="entry name" value="Endo/exonu/phosph_ase_sf"/>
</dbReference>
<reference evidence="1 2" key="1">
    <citation type="journal article" date="2019" name="Genome Biol. Evol.">
        <title>Insights into the evolution of the New World diploid cottons (Gossypium, subgenus Houzingenia) based on genome sequencing.</title>
        <authorList>
            <person name="Grover C.E."/>
            <person name="Arick M.A. 2nd"/>
            <person name="Thrash A."/>
            <person name="Conover J.L."/>
            <person name="Sanders W.S."/>
            <person name="Peterson D.G."/>
            <person name="Frelichowski J.E."/>
            <person name="Scheffler J.A."/>
            <person name="Scheffler B.E."/>
            <person name="Wendel J.F."/>
        </authorList>
    </citation>
    <scope>NUCLEOTIDE SEQUENCE [LARGE SCALE GENOMIC DNA]</scope>
    <source>
        <strain evidence="1">4</strain>
        <tissue evidence="1">Leaf</tissue>
    </source>
</reference>
<dbReference type="EMBL" id="JABEZV010000001">
    <property type="protein sequence ID" value="MBA0704947.1"/>
    <property type="molecule type" value="Genomic_DNA"/>
</dbReference>
<evidence type="ECO:0000313" key="1">
    <source>
        <dbReference type="EMBL" id="MBA0704947.1"/>
    </source>
</evidence>
<dbReference type="Proteomes" id="UP000593574">
    <property type="component" value="Unassembled WGS sequence"/>
</dbReference>
<dbReference type="AlphaFoldDB" id="A0A7J8YZF2"/>
<comment type="caution">
    <text evidence="1">The sequence shown here is derived from an EMBL/GenBank/DDBJ whole genome shotgun (WGS) entry which is preliminary data.</text>
</comment>
<name>A0A7J8YZF2_9ROSI</name>
<feature type="non-terminal residue" evidence="1">
    <location>
        <position position="1"/>
    </location>
</feature>
<dbReference type="SUPFAM" id="SSF56219">
    <property type="entry name" value="DNase I-like"/>
    <property type="match status" value="1"/>
</dbReference>
<keyword evidence="2" id="KW-1185">Reference proteome</keyword>
<organism evidence="1 2">
    <name type="scientific">Gossypium laxum</name>
    <dbReference type="NCBI Taxonomy" id="34288"/>
    <lineage>
        <taxon>Eukaryota</taxon>
        <taxon>Viridiplantae</taxon>
        <taxon>Streptophyta</taxon>
        <taxon>Embryophyta</taxon>
        <taxon>Tracheophyta</taxon>
        <taxon>Spermatophyta</taxon>
        <taxon>Magnoliopsida</taxon>
        <taxon>eudicotyledons</taxon>
        <taxon>Gunneridae</taxon>
        <taxon>Pentapetalae</taxon>
        <taxon>rosids</taxon>
        <taxon>malvids</taxon>
        <taxon>Malvales</taxon>
        <taxon>Malvaceae</taxon>
        <taxon>Malvoideae</taxon>
        <taxon>Gossypium</taxon>
    </lineage>
</organism>
<protein>
    <submittedName>
        <fullName evidence="1">Uncharacterized protein</fullName>
    </submittedName>
</protein>
<accession>A0A7J8YZF2</accession>
<evidence type="ECO:0000313" key="2">
    <source>
        <dbReference type="Proteomes" id="UP000593574"/>
    </source>
</evidence>
<proteinExistence type="predicted"/>